<reference evidence="2 3" key="2">
    <citation type="submission" date="2018-03" db="EMBL/GenBank/DDBJ databases">
        <title>The ancient ancestry and fast evolution of plastids.</title>
        <authorList>
            <person name="Moore K.R."/>
            <person name="Magnabosco C."/>
            <person name="Momper L."/>
            <person name="Gold D.A."/>
            <person name="Bosak T."/>
            <person name="Fournier G.P."/>
        </authorList>
    </citation>
    <scope>NUCLEOTIDE SEQUENCE [LARGE SCALE GENOMIC DNA]</scope>
    <source>
        <strain evidence="2 3">ULC007</strain>
    </source>
</reference>
<gene>
    <name evidence="2" type="ORF">C7B65_04570</name>
</gene>
<feature type="domain" description="PIN" evidence="1">
    <location>
        <begin position="5"/>
        <end position="124"/>
    </location>
</feature>
<evidence type="ECO:0000313" key="3">
    <source>
        <dbReference type="Proteomes" id="UP000238634"/>
    </source>
</evidence>
<keyword evidence="3" id="KW-1185">Reference proteome</keyword>
<organism evidence="2 3">
    <name type="scientific">Phormidesmis priestleyi ULC007</name>
    <dbReference type="NCBI Taxonomy" id="1920490"/>
    <lineage>
        <taxon>Bacteria</taxon>
        <taxon>Bacillati</taxon>
        <taxon>Cyanobacteriota</taxon>
        <taxon>Cyanophyceae</taxon>
        <taxon>Leptolyngbyales</taxon>
        <taxon>Leptolyngbyaceae</taxon>
        <taxon>Phormidesmis</taxon>
    </lineage>
</organism>
<dbReference type="AlphaFoldDB" id="A0A2T1DL43"/>
<dbReference type="Proteomes" id="UP000238634">
    <property type="component" value="Unassembled WGS sequence"/>
</dbReference>
<accession>A0A2T1DL43</accession>
<dbReference type="SUPFAM" id="SSF88723">
    <property type="entry name" value="PIN domain-like"/>
    <property type="match status" value="1"/>
</dbReference>
<dbReference type="RefSeq" id="WP_073069862.1">
    <property type="nucleotide sequence ID" value="NZ_MPPI01000004.1"/>
</dbReference>
<dbReference type="InterPro" id="IPR002716">
    <property type="entry name" value="PIN_dom"/>
</dbReference>
<dbReference type="Pfam" id="PF01850">
    <property type="entry name" value="PIN"/>
    <property type="match status" value="1"/>
</dbReference>
<evidence type="ECO:0000259" key="1">
    <source>
        <dbReference type="Pfam" id="PF01850"/>
    </source>
</evidence>
<evidence type="ECO:0000313" key="2">
    <source>
        <dbReference type="EMBL" id="PSB21209.1"/>
    </source>
</evidence>
<dbReference type="Gene3D" id="3.40.50.1010">
    <property type="entry name" value="5'-nuclease"/>
    <property type="match status" value="1"/>
</dbReference>
<name>A0A2T1DL43_9CYAN</name>
<dbReference type="OrthoDB" id="425811at2"/>
<proteinExistence type="predicted"/>
<comment type="caution">
    <text evidence="2">The sequence shown here is derived from an EMBL/GenBank/DDBJ whole genome shotgun (WGS) entry which is preliminary data.</text>
</comment>
<sequence>MSHPVLLDTGPLVASLKAQDQFHAWAVAELDRVPSPVITCEAVITEACFLLRNTPSGEATILALIADELIQMPLRIEDEAIALQTLLTQYRSVPMSLADACLVRLAELYPDSPILTLDSDFYIYRKHKNQAISVIAPSTP</sequence>
<dbReference type="STRING" id="1920490.GCA_001895925_02217"/>
<reference evidence="2 3" key="1">
    <citation type="submission" date="2018-02" db="EMBL/GenBank/DDBJ databases">
        <authorList>
            <person name="Cohen D.B."/>
            <person name="Kent A.D."/>
        </authorList>
    </citation>
    <scope>NUCLEOTIDE SEQUENCE [LARGE SCALE GENOMIC DNA]</scope>
    <source>
        <strain evidence="2 3">ULC007</strain>
    </source>
</reference>
<dbReference type="InterPro" id="IPR029060">
    <property type="entry name" value="PIN-like_dom_sf"/>
</dbReference>
<dbReference type="EMBL" id="PVWG01000003">
    <property type="protein sequence ID" value="PSB21209.1"/>
    <property type="molecule type" value="Genomic_DNA"/>
</dbReference>
<protein>
    <submittedName>
        <fullName evidence="2">PIN domain-containing protein</fullName>
    </submittedName>
</protein>